<dbReference type="InterPro" id="IPR044861">
    <property type="entry name" value="IPNS-like_FE2OG_OXY"/>
</dbReference>
<protein>
    <recommendedName>
        <fullName evidence="3">Fe2OG dioxygenase domain-containing protein</fullName>
    </recommendedName>
</protein>
<dbReference type="InterPro" id="IPR050295">
    <property type="entry name" value="Plant_2OG-oxidoreductases"/>
</dbReference>
<dbReference type="PROSITE" id="PS51471">
    <property type="entry name" value="FE2OG_OXY"/>
    <property type="match status" value="1"/>
</dbReference>
<keyword evidence="1" id="KW-0479">Metal-binding</keyword>
<dbReference type="Proteomes" id="UP001291926">
    <property type="component" value="Unassembled WGS sequence"/>
</dbReference>
<accession>A0ABR0DTD0</accession>
<evidence type="ECO:0000259" key="3">
    <source>
        <dbReference type="PROSITE" id="PS51471"/>
    </source>
</evidence>
<feature type="domain" description="Fe2OG dioxygenase" evidence="3">
    <location>
        <begin position="32"/>
        <end position="134"/>
    </location>
</feature>
<name>A0ABR0DTD0_9LAMI</name>
<dbReference type="InterPro" id="IPR005123">
    <property type="entry name" value="Oxoglu/Fe-dep_dioxygenase_dom"/>
</dbReference>
<dbReference type="EMBL" id="JAYDYQ010001087">
    <property type="protein sequence ID" value="KAK4492480.1"/>
    <property type="molecule type" value="Genomic_DNA"/>
</dbReference>
<sequence>MGAYTEEIRKLSLRILELISEGLGLEKGYLGGISQVQFMTAGNYPACPDPTLTLGLLNHLDHSLVTILFQGNVEGLQVLKDGKWIGVEAIPNAFVVNIGTQLEIISNGILKSARHRVVTNPYEARTTIANFINPFPDCIIEPSNHLVNEYNPPRFQPQTFKDFVAATKAFGKYTDATQKGASSSIN</sequence>
<keyword evidence="5" id="KW-1185">Reference proteome</keyword>
<evidence type="ECO:0000256" key="2">
    <source>
        <dbReference type="ARBA" id="ARBA00023004"/>
    </source>
</evidence>
<dbReference type="Gene3D" id="2.60.120.330">
    <property type="entry name" value="B-lactam Antibiotic, Isopenicillin N Synthase, Chain"/>
    <property type="match status" value="1"/>
</dbReference>
<evidence type="ECO:0000313" key="4">
    <source>
        <dbReference type="EMBL" id="KAK4492480.1"/>
    </source>
</evidence>
<dbReference type="PANTHER" id="PTHR47991">
    <property type="entry name" value="OXOGLUTARATE/IRON-DEPENDENT DIOXYGENASE"/>
    <property type="match status" value="1"/>
</dbReference>
<reference evidence="4 5" key="1">
    <citation type="journal article" date="2023" name="bioRxiv">
        <title>Genome report: Whole genome sequence and annotation of Penstemon davidsonii.</title>
        <authorList>
            <person name="Ostevik K.L."/>
            <person name="Alabady M."/>
            <person name="Zhang M."/>
            <person name="Rausher M.D."/>
        </authorList>
    </citation>
    <scope>NUCLEOTIDE SEQUENCE [LARGE SCALE GENOMIC DNA]</scope>
    <source>
        <strain evidence="4">DNT005</strain>
        <tissue evidence="4">Whole leaf</tissue>
    </source>
</reference>
<evidence type="ECO:0000256" key="1">
    <source>
        <dbReference type="ARBA" id="ARBA00022723"/>
    </source>
</evidence>
<organism evidence="4 5">
    <name type="scientific">Penstemon davidsonii</name>
    <dbReference type="NCBI Taxonomy" id="160366"/>
    <lineage>
        <taxon>Eukaryota</taxon>
        <taxon>Viridiplantae</taxon>
        <taxon>Streptophyta</taxon>
        <taxon>Embryophyta</taxon>
        <taxon>Tracheophyta</taxon>
        <taxon>Spermatophyta</taxon>
        <taxon>Magnoliopsida</taxon>
        <taxon>eudicotyledons</taxon>
        <taxon>Gunneridae</taxon>
        <taxon>Pentapetalae</taxon>
        <taxon>asterids</taxon>
        <taxon>lamiids</taxon>
        <taxon>Lamiales</taxon>
        <taxon>Plantaginaceae</taxon>
        <taxon>Cheloneae</taxon>
        <taxon>Penstemon</taxon>
    </lineage>
</organism>
<comment type="caution">
    <text evidence="4">The sequence shown here is derived from an EMBL/GenBank/DDBJ whole genome shotgun (WGS) entry which is preliminary data.</text>
</comment>
<keyword evidence="2" id="KW-0408">Iron</keyword>
<dbReference type="Pfam" id="PF03171">
    <property type="entry name" value="2OG-FeII_Oxy"/>
    <property type="match status" value="1"/>
</dbReference>
<gene>
    <name evidence="4" type="ORF">RD792_003289</name>
</gene>
<evidence type="ECO:0000313" key="5">
    <source>
        <dbReference type="Proteomes" id="UP001291926"/>
    </source>
</evidence>
<proteinExistence type="predicted"/>
<dbReference type="InterPro" id="IPR027443">
    <property type="entry name" value="IPNS-like_sf"/>
</dbReference>
<dbReference type="SUPFAM" id="SSF51197">
    <property type="entry name" value="Clavaminate synthase-like"/>
    <property type="match status" value="1"/>
</dbReference>
<dbReference type="PRINTS" id="PR00682">
    <property type="entry name" value="IPNSYNTHASE"/>
</dbReference>